<dbReference type="EMBL" id="MFUC01000004">
    <property type="protein sequence ID" value="OGI72526.1"/>
    <property type="molecule type" value="Genomic_DNA"/>
</dbReference>
<dbReference type="STRING" id="1801752.A3J61_00975"/>
<evidence type="ECO:0000313" key="3">
    <source>
        <dbReference type="EMBL" id="OGI72526.1"/>
    </source>
</evidence>
<proteinExistence type="predicted"/>
<dbReference type="AlphaFoldDB" id="A0A1F6VSJ0"/>
<keyword evidence="2" id="KW-0732">Signal</keyword>
<feature type="compositionally biased region" description="Low complexity" evidence="1">
    <location>
        <begin position="108"/>
        <end position="119"/>
    </location>
</feature>
<gene>
    <name evidence="3" type="ORF">A3J61_00975</name>
</gene>
<protein>
    <submittedName>
        <fullName evidence="3">Uncharacterized protein</fullName>
    </submittedName>
</protein>
<reference evidence="3 4" key="1">
    <citation type="journal article" date="2016" name="Nat. Commun.">
        <title>Thousands of microbial genomes shed light on interconnected biogeochemical processes in an aquifer system.</title>
        <authorList>
            <person name="Anantharaman K."/>
            <person name="Brown C.T."/>
            <person name="Hug L.A."/>
            <person name="Sharon I."/>
            <person name="Castelle C.J."/>
            <person name="Probst A.J."/>
            <person name="Thomas B.C."/>
            <person name="Singh A."/>
            <person name="Wilkins M.J."/>
            <person name="Karaoz U."/>
            <person name="Brodie E.L."/>
            <person name="Williams K.H."/>
            <person name="Hubbard S.S."/>
            <person name="Banfield J.F."/>
        </authorList>
    </citation>
    <scope>NUCLEOTIDE SEQUENCE [LARGE SCALE GENOMIC DNA]</scope>
</reference>
<accession>A0A1F6VSJ0</accession>
<feature type="chain" id="PRO_5009225742" evidence="2">
    <location>
        <begin position="27"/>
        <end position="302"/>
    </location>
</feature>
<feature type="signal peptide" evidence="2">
    <location>
        <begin position="1"/>
        <end position="26"/>
    </location>
</feature>
<organism evidence="3 4">
    <name type="scientific">Candidatus Nomurabacteria bacterium RIFCSPHIGHO2_02_FULL_38_15</name>
    <dbReference type="NCBI Taxonomy" id="1801752"/>
    <lineage>
        <taxon>Bacteria</taxon>
        <taxon>Candidatus Nomuraibacteriota</taxon>
    </lineage>
</organism>
<evidence type="ECO:0000313" key="4">
    <source>
        <dbReference type="Proteomes" id="UP000179686"/>
    </source>
</evidence>
<evidence type="ECO:0000256" key="2">
    <source>
        <dbReference type="SAM" id="SignalP"/>
    </source>
</evidence>
<name>A0A1F6VSJ0_9BACT</name>
<dbReference type="PROSITE" id="PS51257">
    <property type="entry name" value="PROKAR_LIPOPROTEIN"/>
    <property type="match status" value="1"/>
</dbReference>
<dbReference type="Proteomes" id="UP000179686">
    <property type="component" value="Unassembled WGS sequence"/>
</dbReference>
<feature type="compositionally biased region" description="Polar residues" evidence="1">
    <location>
        <begin position="84"/>
        <end position="99"/>
    </location>
</feature>
<evidence type="ECO:0000256" key="1">
    <source>
        <dbReference type="SAM" id="MobiDB-lite"/>
    </source>
</evidence>
<sequence length="302" mass="33502">MKTKMTSMLVMAIVIAMLATTSCSLAQKVFPGKKNKTEQSDGDEPMTRKEKRTIKKAEKAEAKKEAEEKAQAKAKAKKQKAGDSEQSQTVVYDTGTQKGSGNGEVKITPTPTQKTQTPVPVQPTPSQPNIKVQQPVVTATANELFIGELDFANMIGYPTMGGQFYIISPVYQDSIWVEDGDNSQGYWEYDKKLSFSVYVPTEDYRLMKNKNKKVVVYARWMKMTSDGVMDLDSKTPGLIVKAGIHYTDVGVENPFKPSLKPEEPKEVLVKNDRVINVGKPCDPRRCPVGKVMDMATCNCVSR</sequence>
<feature type="region of interest" description="Disordered" evidence="1">
    <location>
        <begin position="32"/>
        <end position="129"/>
    </location>
</feature>
<comment type="caution">
    <text evidence="3">The sequence shown here is derived from an EMBL/GenBank/DDBJ whole genome shotgun (WGS) entry which is preliminary data.</text>
</comment>
<feature type="compositionally biased region" description="Basic and acidic residues" evidence="1">
    <location>
        <begin position="55"/>
        <end position="71"/>
    </location>
</feature>